<comment type="caution">
    <text evidence="1">The sequence shown here is derived from an EMBL/GenBank/DDBJ whole genome shotgun (WGS) entry which is preliminary data.</text>
</comment>
<proteinExistence type="predicted"/>
<accession>A0A9D3LKJ4</accession>
<evidence type="ECO:0000313" key="1">
    <source>
        <dbReference type="EMBL" id="KAG5831802.1"/>
    </source>
</evidence>
<protein>
    <submittedName>
        <fullName evidence="1">Uncharacterized protein</fullName>
    </submittedName>
</protein>
<keyword evidence="2" id="KW-1185">Reference proteome</keyword>
<dbReference type="AlphaFoldDB" id="A0A9D3LKJ4"/>
<dbReference type="EMBL" id="JAFIRN010000017">
    <property type="protein sequence ID" value="KAG5831802.1"/>
    <property type="molecule type" value="Genomic_DNA"/>
</dbReference>
<dbReference type="Proteomes" id="UP001044222">
    <property type="component" value="Chromosome 17"/>
</dbReference>
<organism evidence="1 2">
    <name type="scientific">Anguilla anguilla</name>
    <name type="common">European freshwater eel</name>
    <name type="synonym">Muraena anguilla</name>
    <dbReference type="NCBI Taxonomy" id="7936"/>
    <lineage>
        <taxon>Eukaryota</taxon>
        <taxon>Metazoa</taxon>
        <taxon>Chordata</taxon>
        <taxon>Craniata</taxon>
        <taxon>Vertebrata</taxon>
        <taxon>Euteleostomi</taxon>
        <taxon>Actinopterygii</taxon>
        <taxon>Neopterygii</taxon>
        <taxon>Teleostei</taxon>
        <taxon>Anguilliformes</taxon>
        <taxon>Anguillidae</taxon>
        <taxon>Anguilla</taxon>
    </lineage>
</organism>
<sequence length="141" mass="16248">MGLLLPLLRRQGRSHCQFLLSCWHWFHPLCQHLGQNNRNRVTASQQYDAHLHHQRDKPSHLPVLVPYHRVCGPLPLSEMSRKLHWLKLWHTLPRLSSTQDPSPTLHPLLQLSLPSLPTQHRPTAMIRMFANGTALSSSVFG</sequence>
<reference evidence="1" key="1">
    <citation type="submission" date="2021-01" db="EMBL/GenBank/DDBJ databases">
        <title>A chromosome-scale assembly of European eel, Anguilla anguilla.</title>
        <authorList>
            <person name="Henkel C."/>
            <person name="Jong-Raadsen S.A."/>
            <person name="Dufour S."/>
            <person name="Weltzien F.-A."/>
            <person name="Palstra A.P."/>
            <person name="Pelster B."/>
            <person name="Spaink H.P."/>
            <person name="Van Den Thillart G.E."/>
            <person name="Jansen H."/>
            <person name="Zahm M."/>
            <person name="Klopp C."/>
            <person name="Cedric C."/>
            <person name="Louis A."/>
            <person name="Berthelot C."/>
            <person name="Parey E."/>
            <person name="Roest Crollius H."/>
            <person name="Montfort J."/>
            <person name="Robinson-Rechavi M."/>
            <person name="Bucao C."/>
            <person name="Bouchez O."/>
            <person name="Gislard M."/>
            <person name="Lluch J."/>
            <person name="Milhes M."/>
            <person name="Lampietro C."/>
            <person name="Lopez Roques C."/>
            <person name="Donnadieu C."/>
            <person name="Braasch I."/>
            <person name="Desvignes T."/>
            <person name="Postlethwait J."/>
            <person name="Bobe J."/>
            <person name="Guiguen Y."/>
            <person name="Dirks R."/>
        </authorList>
    </citation>
    <scope>NUCLEOTIDE SEQUENCE</scope>
    <source>
        <strain evidence="1">Tag_6206</strain>
        <tissue evidence="1">Liver</tissue>
    </source>
</reference>
<evidence type="ECO:0000313" key="2">
    <source>
        <dbReference type="Proteomes" id="UP001044222"/>
    </source>
</evidence>
<gene>
    <name evidence="1" type="ORF">ANANG_G00283100</name>
</gene>
<name>A0A9D3LKJ4_ANGAN</name>